<dbReference type="PANTHER" id="PTHR30537:SF74">
    <property type="entry name" value="HTH-TYPE TRANSCRIPTIONAL REGULATOR TRPI"/>
    <property type="match status" value="1"/>
</dbReference>
<dbReference type="InterPro" id="IPR036388">
    <property type="entry name" value="WH-like_DNA-bd_sf"/>
</dbReference>
<dbReference type="PANTHER" id="PTHR30537">
    <property type="entry name" value="HTH-TYPE TRANSCRIPTIONAL REGULATOR"/>
    <property type="match status" value="1"/>
</dbReference>
<evidence type="ECO:0000256" key="3">
    <source>
        <dbReference type="ARBA" id="ARBA00023125"/>
    </source>
</evidence>
<dbReference type="RefSeq" id="WP_242283071.1">
    <property type="nucleotide sequence ID" value="NZ_JAKKSL010000001.1"/>
</dbReference>
<dbReference type="SUPFAM" id="SSF53850">
    <property type="entry name" value="Periplasmic binding protein-like II"/>
    <property type="match status" value="1"/>
</dbReference>
<dbReference type="CDD" id="cd08432">
    <property type="entry name" value="PBP2_GcdR_TrpI_HvrB_AmpR_like"/>
    <property type="match status" value="1"/>
</dbReference>
<accession>A0ABS9WWY5</accession>
<protein>
    <submittedName>
        <fullName evidence="6">LysR substrate-binding domain-containing protein</fullName>
    </submittedName>
</protein>
<evidence type="ECO:0000313" key="7">
    <source>
        <dbReference type="Proteomes" id="UP001139646"/>
    </source>
</evidence>
<evidence type="ECO:0000256" key="1">
    <source>
        <dbReference type="ARBA" id="ARBA00009437"/>
    </source>
</evidence>
<dbReference type="PRINTS" id="PR00039">
    <property type="entry name" value="HTHLYSR"/>
</dbReference>
<keyword evidence="2" id="KW-0805">Transcription regulation</keyword>
<comment type="similarity">
    <text evidence="1">Belongs to the LysR transcriptional regulatory family.</text>
</comment>
<keyword evidence="7" id="KW-1185">Reference proteome</keyword>
<dbReference type="Gene3D" id="3.40.190.10">
    <property type="entry name" value="Periplasmic binding protein-like II"/>
    <property type="match status" value="2"/>
</dbReference>
<dbReference type="InterPro" id="IPR000847">
    <property type="entry name" value="LysR_HTH_N"/>
</dbReference>
<reference evidence="6" key="1">
    <citation type="submission" date="2022-01" db="EMBL/GenBank/DDBJ databases">
        <title>Colwellia maritima, isolated from seawater.</title>
        <authorList>
            <person name="Kristyanto S."/>
            <person name="Jung J."/>
            <person name="Jeon C.O."/>
        </authorList>
    </citation>
    <scope>NUCLEOTIDE SEQUENCE</scope>
    <source>
        <strain evidence="6">MSW7</strain>
    </source>
</reference>
<dbReference type="Gene3D" id="1.10.10.10">
    <property type="entry name" value="Winged helix-like DNA-binding domain superfamily/Winged helix DNA-binding domain"/>
    <property type="match status" value="1"/>
</dbReference>
<dbReference type="InterPro" id="IPR058163">
    <property type="entry name" value="LysR-type_TF_proteobact-type"/>
</dbReference>
<feature type="domain" description="HTH lysR-type" evidence="5">
    <location>
        <begin position="5"/>
        <end position="62"/>
    </location>
</feature>
<dbReference type="Pfam" id="PF00126">
    <property type="entry name" value="HTH_1"/>
    <property type="match status" value="1"/>
</dbReference>
<proteinExistence type="inferred from homology"/>
<evidence type="ECO:0000313" key="6">
    <source>
        <dbReference type="EMBL" id="MCI2282396.1"/>
    </source>
</evidence>
<comment type="caution">
    <text evidence="6">The sequence shown here is derived from an EMBL/GenBank/DDBJ whole genome shotgun (WGS) entry which is preliminary data.</text>
</comment>
<dbReference type="PROSITE" id="PS50931">
    <property type="entry name" value="HTH_LYSR"/>
    <property type="match status" value="1"/>
</dbReference>
<evidence type="ECO:0000256" key="2">
    <source>
        <dbReference type="ARBA" id="ARBA00023015"/>
    </source>
</evidence>
<name>A0ABS9WWY5_9GAMM</name>
<dbReference type="InterPro" id="IPR005119">
    <property type="entry name" value="LysR_subst-bd"/>
</dbReference>
<organism evidence="6 7">
    <name type="scientific">Colwellia maritima</name>
    <dbReference type="NCBI Taxonomy" id="2912588"/>
    <lineage>
        <taxon>Bacteria</taxon>
        <taxon>Pseudomonadati</taxon>
        <taxon>Pseudomonadota</taxon>
        <taxon>Gammaproteobacteria</taxon>
        <taxon>Alteromonadales</taxon>
        <taxon>Colwelliaceae</taxon>
        <taxon>Colwellia</taxon>
    </lineage>
</organism>
<dbReference type="InterPro" id="IPR036390">
    <property type="entry name" value="WH_DNA-bd_sf"/>
</dbReference>
<sequence length="298" mass="33691">MRRFPPFAALRSFEAAARYNNFKLAAEDLCLSASAVSHQVRSLEEYLGVQLFHREKGKPTLTSIGAEYLEKIQDVFDRLESATNATTKRGTRSSLTLQLLHSLASCWLLLLLPKLKIRCPNLDIKLMSATTPVEFSSGDIDAAIRYGDGNWLGLQSDFLIEDELLLVCTPEIAKDLPSLDNLKQLETHTLIHCSLTPDEWKEWIKATGNEHFSSDHWLDLDSRGLVLEAASSGLGIAIGRMPYVEEYLRNGRLVEPYSIRAKTGKGYYLVYPEHHAKFDNVVHLREWLLEECQPNTTD</sequence>
<dbReference type="Pfam" id="PF03466">
    <property type="entry name" value="LysR_substrate"/>
    <property type="match status" value="1"/>
</dbReference>
<keyword evidence="4" id="KW-0804">Transcription</keyword>
<dbReference type="Proteomes" id="UP001139646">
    <property type="component" value="Unassembled WGS sequence"/>
</dbReference>
<gene>
    <name evidence="6" type="ORF">L3081_02030</name>
</gene>
<dbReference type="SUPFAM" id="SSF46785">
    <property type="entry name" value="Winged helix' DNA-binding domain"/>
    <property type="match status" value="1"/>
</dbReference>
<dbReference type="EMBL" id="JAKKSL010000001">
    <property type="protein sequence ID" value="MCI2282396.1"/>
    <property type="molecule type" value="Genomic_DNA"/>
</dbReference>
<evidence type="ECO:0000259" key="5">
    <source>
        <dbReference type="PROSITE" id="PS50931"/>
    </source>
</evidence>
<keyword evidence="3" id="KW-0238">DNA-binding</keyword>
<evidence type="ECO:0000256" key="4">
    <source>
        <dbReference type="ARBA" id="ARBA00023163"/>
    </source>
</evidence>